<dbReference type="Gene3D" id="2.40.170.20">
    <property type="entry name" value="TonB-dependent receptor, beta-barrel domain"/>
    <property type="match status" value="1"/>
</dbReference>
<keyword evidence="15" id="KW-0675">Receptor</keyword>
<evidence type="ECO:0000313" key="15">
    <source>
        <dbReference type="EMBL" id="CAB1370670.1"/>
    </source>
</evidence>
<evidence type="ECO:0000256" key="13">
    <source>
        <dbReference type="SAM" id="SignalP"/>
    </source>
</evidence>
<keyword evidence="9 11" id="KW-0472">Membrane</keyword>
<evidence type="ECO:0000256" key="9">
    <source>
        <dbReference type="ARBA" id="ARBA00023136"/>
    </source>
</evidence>
<comment type="subcellular location">
    <subcellularLocation>
        <location evidence="1 11">Cell outer membrane</location>
        <topology evidence="1 11">Multi-pass membrane protein</topology>
    </subcellularLocation>
</comment>
<evidence type="ECO:0000256" key="7">
    <source>
        <dbReference type="ARBA" id="ARBA00023065"/>
    </source>
</evidence>
<feature type="domain" description="Secretin/TonB short N-terminal" evidence="14">
    <location>
        <begin position="46"/>
        <end position="97"/>
    </location>
</feature>
<dbReference type="GO" id="GO:0006826">
    <property type="term" value="P:iron ion transport"/>
    <property type="evidence" value="ECO:0007669"/>
    <property type="project" value="UniProtKB-KW"/>
</dbReference>
<keyword evidence="8 12" id="KW-0798">TonB box</keyword>
<keyword evidence="16" id="KW-1185">Reference proteome</keyword>
<keyword evidence="2 11" id="KW-0813">Transport</keyword>
<keyword evidence="5 11" id="KW-0812">Transmembrane</keyword>
<dbReference type="InterPro" id="IPR000531">
    <property type="entry name" value="Beta-barrel_TonB"/>
</dbReference>
<evidence type="ECO:0000256" key="12">
    <source>
        <dbReference type="RuleBase" id="RU003357"/>
    </source>
</evidence>
<dbReference type="PROSITE" id="PS52016">
    <property type="entry name" value="TONB_DEPENDENT_REC_3"/>
    <property type="match status" value="1"/>
</dbReference>
<dbReference type="PANTHER" id="PTHR32552:SF81">
    <property type="entry name" value="TONB-DEPENDENT OUTER MEMBRANE RECEPTOR"/>
    <property type="match status" value="1"/>
</dbReference>
<dbReference type="Pfam" id="PF07715">
    <property type="entry name" value="Plug"/>
    <property type="match status" value="1"/>
</dbReference>
<dbReference type="PANTHER" id="PTHR32552">
    <property type="entry name" value="FERRICHROME IRON RECEPTOR-RELATED"/>
    <property type="match status" value="1"/>
</dbReference>
<dbReference type="Pfam" id="PF07660">
    <property type="entry name" value="STN"/>
    <property type="match status" value="1"/>
</dbReference>
<evidence type="ECO:0000256" key="10">
    <source>
        <dbReference type="ARBA" id="ARBA00023237"/>
    </source>
</evidence>
<reference evidence="15 16" key="1">
    <citation type="submission" date="2020-03" db="EMBL/GenBank/DDBJ databases">
        <authorList>
            <consortium name="Genoscope - CEA"/>
            <person name="William W."/>
        </authorList>
    </citation>
    <scope>NUCLEOTIDE SEQUENCE [LARGE SCALE GENOMIC DNA]</scope>
    <source>
        <strain evidence="16">DSM 16959</strain>
    </source>
</reference>
<evidence type="ECO:0000256" key="6">
    <source>
        <dbReference type="ARBA" id="ARBA00023004"/>
    </source>
</evidence>
<sequence>MAPALICALLAWPLAAWSGGVAALDFQVPAQGLASSLRDIADRHQLQIVFSARDVAGLAAPALQGRYTVEEALTRLLAGSDLGYAFNGRDTVVIRGRELPSFRERRATGMPPPAAAAPPMLDEIMVTAERRRESLQKIPIALTAFKPRDLEYFQVANVMHLAGIVPSVSVVPFAGSKAAPNLFIRGMGGTDTQTTKDNAAGIYLDGVPVGRGTGLAADIADLERVEVLRGPQGTLYGRNTTAGAINFINHQPGPDFFFEQRLSGGNLGFLGTQTRLNVPLGADVFTRFAYVRSIRDGWVRNMNTALPDQVDFNREDKEAARLAIRLLAGDSLTVDYSLDGSSLRYGNTFYQVIEGASAHAGRQERTSAGKGLWPSEARTSGENLTLNLNLKGGATLKFITARRTLDSTVNQNYIDSFVQRATPNQSQISQELQLIGDVPDKGISYVAGLFYFRERSNEWVDSRFSEALVETWYVESSSESRAVFGQATWLPPILEKRLRLTLGGRQTFDERGAVKRFIRNDFEPSVTGAVVTSRKSFRRFNPALTVDYAFSDEASAYLRLVTGYRAGGFNTRSTLAGFTQGFGPESVRAHELGFKSELLDRRLRLNLAAFSNHYNNLQVDQVRVPAFFTDTLNAARAKVDGIEAELVARWSDTLSAELFYSRLRGRYLSYLDGGVDLSQVKKMSNTPTHQGRIGLQYELGRHALGRTILGLDYRWQGSFYSGPNEYTFVRGYGLWNGRLQLIDRPLSRGRVRVAAWGRNLTDRAYILAANNLGLISAQFGEPRTLGLDVIYDY</sequence>
<dbReference type="GO" id="GO:0009279">
    <property type="term" value="C:cell outer membrane"/>
    <property type="evidence" value="ECO:0007669"/>
    <property type="project" value="UniProtKB-SubCell"/>
</dbReference>
<dbReference type="Gene3D" id="3.55.50.30">
    <property type="match status" value="1"/>
</dbReference>
<feature type="chain" id="PRO_5028359121" evidence="13">
    <location>
        <begin position="24"/>
        <end position="793"/>
    </location>
</feature>
<evidence type="ECO:0000259" key="14">
    <source>
        <dbReference type="SMART" id="SM00965"/>
    </source>
</evidence>
<protein>
    <submittedName>
        <fullName evidence="15">Putative TonB-dependent receptor</fullName>
    </submittedName>
</protein>
<keyword evidence="7" id="KW-0406">Ion transport</keyword>
<dbReference type="EMBL" id="LR778301">
    <property type="protein sequence ID" value="CAB1370670.1"/>
    <property type="molecule type" value="Genomic_DNA"/>
</dbReference>
<accession>A0A6S6Y5G7</accession>
<dbReference type="SUPFAM" id="SSF56935">
    <property type="entry name" value="Porins"/>
    <property type="match status" value="1"/>
</dbReference>
<organism evidence="15 16">
    <name type="scientific">Denitratisoma oestradiolicum</name>
    <dbReference type="NCBI Taxonomy" id="311182"/>
    <lineage>
        <taxon>Bacteria</taxon>
        <taxon>Pseudomonadati</taxon>
        <taxon>Pseudomonadota</taxon>
        <taxon>Betaproteobacteria</taxon>
        <taxon>Nitrosomonadales</taxon>
        <taxon>Sterolibacteriaceae</taxon>
        <taxon>Denitratisoma</taxon>
    </lineage>
</organism>
<evidence type="ECO:0000256" key="5">
    <source>
        <dbReference type="ARBA" id="ARBA00022692"/>
    </source>
</evidence>
<evidence type="ECO:0000256" key="2">
    <source>
        <dbReference type="ARBA" id="ARBA00022448"/>
    </source>
</evidence>
<gene>
    <name evidence="15" type="ORF">DENOEST_3516</name>
</gene>
<dbReference type="AlphaFoldDB" id="A0A6S6Y5G7"/>
<keyword evidence="13" id="KW-0732">Signal</keyword>
<evidence type="ECO:0000256" key="3">
    <source>
        <dbReference type="ARBA" id="ARBA00022452"/>
    </source>
</evidence>
<dbReference type="KEGG" id="doe:DENOEST_3516"/>
<keyword evidence="3 11" id="KW-1134">Transmembrane beta strand</keyword>
<evidence type="ECO:0000256" key="4">
    <source>
        <dbReference type="ARBA" id="ARBA00022496"/>
    </source>
</evidence>
<dbReference type="SMART" id="SM00965">
    <property type="entry name" value="STN"/>
    <property type="match status" value="1"/>
</dbReference>
<comment type="similarity">
    <text evidence="11 12">Belongs to the TonB-dependent receptor family.</text>
</comment>
<dbReference type="InterPro" id="IPR012910">
    <property type="entry name" value="Plug_dom"/>
</dbReference>
<evidence type="ECO:0000256" key="1">
    <source>
        <dbReference type="ARBA" id="ARBA00004571"/>
    </source>
</evidence>
<dbReference type="Pfam" id="PF00593">
    <property type="entry name" value="TonB_dep_Rec_b-barrel"/>
    <property type="match status" value="1"/>
</dbReference>
<dbReference type="InterPro" id="IPR011662">
    <property type="entry name" value="Secretin/TonB_short_N"/>
</dbReference>
<proteinExistence type="inferred from homology"/>
<keyword evidence="10 11" id="KW-0998">Cell outer membrane</keyword>
<keyword evidence="6" id="KW-0408">Iron</keyword>
<evidence type="ECO:0000256" key="8">
    <source>
        <dbReference type="ARBA" id="ARBA00023077"/>
    </source>
</evidence>
<name>A0A6S6Y5G7_9PROT</name>
<keyword evidence="4" id="KW-0410">Iron transport</keyword>
<dbReference type="InterPro" id="IPR036942">
    <property type="entry name" value="Beta-barrel_TonB_sf"/>
</dbReference>
<dbReference type="InterPro" id="IPR039426">
    <property type="entry name" value="TonB-dep_rcpt-like"/>
</dbReference>
<feature type="signal peptide" evidence="13">
    <location>
        <begin position="1"/>
        <end position="23"/>
    </location>
</feature>
<evidence type="ECO:0000313" key="16">
    <source>
        <dbReference type="Proteomes" id="UP000515733"/>
    </source>
</evidence>
<dbReference type="Proteomes" id="UP000515733">
    <property type="component" value="Chromosome"/>
</dbReference>
<evidence type="ECO:0000256" key="11">
    <source>
        <dbReference type="PROSITE-ProRule" id="PRU01360"/>
    </source>
</evidence>